<gene>
    <name evidence="2" type="ORF">OCBIM_22032852mg</name>
</gene>
<name>A0A0L8I6A0_OCTBM</name>
<keyword evidence="1" id="KW-0472">Membrane</keyword>
<dbReference type="AlphaFoldDB" id="A0A0L8I6A0"/>
<sequence>MGARAGSYKSYYPAGRKYCIIKSTLTRCVYMQLVGVLSIDFFKGKYLYISKEVCMYVCVYIYIYIYIYIYM</sequence>
<evidence type="ECO:0000313" key="2">
    <source>
        <dbReference type="EMBL" id="KOF96919.1"/>
    </source>
</evidence>
<organism evidence="2">
    <name type="scientific">Octopus bimaculoides</name>
    <name type="common">California two-spotted octopus</name>
    <dbReference type="NCBI Taxonomy" id="37653"/>
    <lineage>
        <taxon>Eukaryota</taxon>
        <taxon>Metazoa</taxon>
        <taxon>Spiralia</taxon>
        <taxon>Lophotrochozoa</taxon>
        <taxon>Mollusca</taxon>
        <taxon>Cephalopoda</taxon>
        <taxon>Coleoidea</taxon>
        <taxon>Octopodiformes</taxon>
        <taxon>Octopoda</taxon>
        <taxon>Incirrata</taxon>
        <taxon>Octopodidae</taxon>
        <taxon>Octopus</taxon>
    </lineage>
</organism>
<feature type="transmembrane region" description="Helical" evidence="1">
    <location>
        <begin position="53"/>
        <end position="70"/>
    </location>
</feature>
<keyword evidence="1" id="KW-0812">Transmembrane</keyword>
<keyword evidence="1" id="KW-1133">Transmembrane helix</keyword>
<reference evidence="2" key="1">
    <citation type="submission" date="2015-07" db="EMBL/GenBank/DDBJ databases">
        <title>MeaNS - Measles Nucleotide Surveillance Program.</title>
        <authorList>
            <person name="Tran T."/>
            <person name="Druce J."/>
        </authorList>
    </citation>
    <scope>NUCLEOTIDE SEQUENCE</scope>
    <source>
        <strain evidence="2">UCB-OBI-ISO-001</strain>
        <tissue evidence="2">Gonad</tissue>
    </source>
</reference>
<dbReference type="EMBL" id="KQ416453">
    <property type="protein sequence ID" value="KOF96919.1"/>
    <property type="molecule type" value="Genomic_DNA"/>
</dbReference>
<proteinExistence type="predicted"/>
<protein>
    <submittedName>
        <fullName evidence="2">Uncharacterized protein</fullName>
    </submittedName>
</protein>
<evidence type="ECO:0000256" key="1">
    <source>
        <dbReference type="SAM" id="Phobius"/>
    </source>
</evidence>
<accession>A0A0L8I6A0</accession>